<feature type="signal peptide" evidence="1">
    <location>
        <begin position="1"/>
        <end position="21"/>
    </location>
</feature>
<evidence type="ECO:0000313" key="3">
    <source>
        <dbReference type="EMBL" id="OAM89801.1"/>
    </source>
</evidence>
<organism evidence="3 4">
    <name type="scientific">Termitidicoccus mucosus</name>
    <dbReference type="NCBI Taxonomy" id="1184151"/>
    <lineage>
        <taxon>Bacteria</taxon>
        <taxon>Pseudomonadati</taxon>
        <taxon>Verrucomicrobiota</taxon>
        <taxon>Opitutia</taxon>
        <taxon>Opitutales</taxon>
        <taxon>Opitutaceae</taxon>
        <taxon>Termitidicoccus</taxon>
    </lineage>
</organism>
<name>A0A178IJE9_9BACT</name>
<accession>A0A178IJE9</accession>
<dbReference type="Pfam" id="PF03009">
    <property type="entry name" value="GDPD"/>
    <property type="match status" value="1"/>
</dbReference>
<dbReference type="EMBL" id="LRRQ01000076">
    <property type="protein sequence ID" value="OAM89801.1"/>
    <property type="molecule type" value="Genomic_DNA"/>
</dbReference>
<dbReference type="STRING" id="1184151.AW736_10760"/>
<dbReference type="PANTHER" id="PTHR46211:SF14">
    <property type="entry name" value="GLYCEROPHOSPHODIESTER PHOSPHODIESTERASE"/>
    <property type="match status" value="1"/>
</dbReference>
<dbReference type="InterPro" id="IPR030395">
    <property type="entry name" value="GP_PDE_dom"/>
</dbReference>
<dbReference type="RefSeq" id="WP_068770259.1">
    <property type="nucleotide sequence ID" value="NZ_CP109796.1"/>
</dbReference>
<dbReference type="SUPFAM" id="SSF51695">
    <property type="entry name" value="PLC-like phosphodiesterases"/>
    <property type="match status" value="1"/>
</dbReference>
<dbReference type="GO" id="GO:0008081">
    <property type="term" value="F:phosphoric diester hydrolase activity"/>
    <property type="evidence" value="ECO:0007669"/>
    <property type="project" value="InterPro"/>
</dbReference>
<comment type="caution">
    <text evidence="3">The sequence shown here is derived from an EMBL/GenBank/DDBJ whole genome shotgun (WGS) entry which is preliminary data.</text>
</comment>
<dbReference type="GO" id="GO:0006629">
    <property type="term" value="P:lipid metabolic process"/>
    <property type="evidence" value="ECO:0007669"/>
    <property type="project" value="InterPro"/>
</dbReference>
<dbReference type="PROSITE" id="PS51704">
    <property type="entry name" value="GP_PDE"/>
    <property type="match status" value="1"/>
</dbReference>
<dbReference type="OrthoDB" id="260636at2"/>
<proteinExistence type="predicted"/>
<dbReference type="PANTHER" id="PTHR46211">
    <property type="entry name" value="GLYCEROPHOSPHORYL DIESTER PHOSPHODIESTERASE"/>
    <property type="match status" value="1"/>
</dbReference>
<dbReference type="AlphaFoldDB" id="A0A178IJE9"/>
<evidence type="ECO:0000256" key="1">
    <source>
        <dbReference type="SAM" id="SignalP"/>
    </source>
</evidence>
<dbReference type="Proteomes" id="UP000078486">
    <property type="component" value="Unassembled WGS sequence"/>
</dbReference>
<protein>
    <recommendedName>
        <fullName evidence="2">GP-PDE domain-containing protein</fullName>
    </recommendedName>
</protein>
<dbReference type="InterPro" id="IPR017946">
    <property type="entry name" value="PLC-like_Pdiesterase_TIM-brl"/>
</dbReference>
<keyword evidence="1" id="KW-0732">Signal</keyword>
<reference evidence="3 4" key="1">
    <citation type="submission" date="2016-01" db="EMBL/GenBank/DDBJ databases">
        <title>High potential of lignocellulose degradation of a new Verrucomicrobia species.</title>
        <authorList>
            <person name="Wang Y."/>
            <person name="Shi Y."/>
            <person name="Qiu Z."/>
            <person name="Liu S."/>
            <person name="Yang H."/>
        </authorList>
    </citation>
    <scope>NUCLEOTIDE SEQUENCE [LARGE SCALE GENOMIC DNA]</scope>
    <source>
        <strain evidence="3 4">TSB47</strain>
    </source>
</reference>
<feature type="chain" id="PRO_5008088997" description="GP-PDE domain-containing protein" evidence="1">
    <location>
        <begin position="22"/>
        <end position="338"/>
    </location>
</feature>
<evidence type="ECO:0000313" key="4">
    <source>
        <dbReference type="Proteomes" id="UP000078486"/>
    </source>
</evidence>
<sequence>MIPRIVFAGLLLAAAPFVSSARNPACPSGGGVPVKSDWNVTDHIALENFVVQSHRGAGDLAEEGTLESFKLGWSLGTIPEADVRATKDGVIVSFHDGNFSRLIKDADDTLKKSSVEKSTWEFLQTLDVGAWKGEQFKGRRVPKMADIFAYMSDKPGLRLYLDIKKVDFAKLAAVVRDAGVADRVIVASNKPPFLVTWKKLVPESGTLLWMPGGEQEITKILDDLVASGDIKAITSLQLHVHPNRNGKNYNPATDGGKNWKNIPCTTDPDEPFNHTLDFIRRLGVRLRALGITYQAFPWMPNDDAYAALMDLGVASFATDHPDVTMREIKAYYARHGKR</sequence>
<keyword evidence="4" id="KW-1185">Reference proteome</keyword>
<evidence type="ECO:0000259" key="2">
    <source>
        <dbReference type="PROSITE" id="PS51704"/>
    </source>
</evidence>
<gene>
    <name evidence="3" type="ORF">AW736_10760</name>
</gene>
<feature type="domain" description="GP-PDE" evidence="2">
    <location>
        <begin position="49"/>
        <end position="328"/>
    </location>
</feature>
<dbReference type="Gene3D" id="3.20.20.190">
    <property type="entry name" value="Phosphatidylinositol (PI) phosphodiesterase"/>
    <property type="match status" value="1"/>
</dbReference>